<comment type="caution">
    <text evidence="1">The sequence shown here is derived from an EMBL/GenBank/DDBJ whole genome shotgun (WGS) entry which is preliminary data.</text>
</comment>
<name>A0A8H4ALY2_GIGMA</name>
<dbReference type="EMBL" id="WTPW01000434">
    <property type="protein sequence ID" value="KAF0511760.1"/>
    <property type="molecule type" value="Genomic_DNA"/>
</dbReference>
<sequence>MAGYLLQILMLPNEDLEEFIDYFYSYLVAVGINILAGHAHRVRAHGLFETCFKGDAKDCQANLGVTQGQMAEQLGVNLRHGVMGQVRNIVILAHTVFDEDWSFADG</sequence>
<proteinExistence type="predicted"/>
<keyword evidence="2" id="KW-1185">Reference proteome</keyword>
<evidence type="ECO:0000313" key="2">
    <source>
        <dbReference type="Proteomes" id="UP000439903"/>
    </source>
</evidence>
<evidence type="ECO:0000313" key="1">
    <source>
        <dbReference type="EMBL" id="KAF0511760.1"/>
    </source>
</evidence>
<protein>
    <submittedName>
        <fullName evidence="1">Uncharacterized protein</fullName>
    </submittedName>
</protein>
<gene>
    <name evidence="1" type="ORF">F8M41_018193</name>
</gene>
<dbReference type="Proteomes" id="UP000439903">
    <property type="component" value="Unassembled WGS sequence"/>
</dbReference>
<accession>A0A8H4ALY2</accession>
<organism evidence="1 2">
    <name type="scientific">Gigaspora margarita</name>
    <dbReference type="NCBI Taxonomy" id="4874"/>
    <lineage>
        <taxon>Eukaryota</taxon>
        <taxon>Fungi</taxon>
        <taxon>Fungi incertae sedis</taxon>
        <taxon>Mucoromycota</taxon>
        <taxon>Glomeromycotina</taxon>
        <taxon>Glomeromycetes</taxon>
        <taxon>Diversisporales</taxon>
        <taxon>Gigasporaceae</taxon>
        <taxon>Gigaspora</taxon>
    </lineage>
</organism>
<reference evidence="1 2" key="1">
    <citation type="journal article" date="2019" name="Environ. Microbiol.">
        <title>At the nexus of three kingdoms: the genome of the mycorrhizal fungus Gigaspora margarita provides insights into plant, endobacterial and fungal interactions.</title>
        <authorList>
            <person name="Venice F."/>
            <person name="Ghignone S."/>
            <person name="Salvioli di Fossalunga A."/>
            <person name="Amselem J."/>
            <person name="Novero M."/>
            <person name="Xianan X."/>
            <person name="Sedzielewska Toro K."/>
            <person name="Morin E."/>
            <person name="Lipzen A."/>
            <person name="Grigoriev I.V."/>
            <person name="Henrissat B."/>
            <person name="Martin F.M."/>
            <person name="Bonfante P."/>
        </authorList>
    </citation>
    <scope>NUCLEOTIDE SEQUENCE [LARGE SCALE GENOMIC DNA]</scope>
    <source>
        <strain evidence="1 2">BEG34</strain>
    </source>
</reference>
<dbReference type="OrthoDB" id="2407389at2759"/>
<dbReference type="AlphaFoldDB" id="A0A8H4ALY2"/>